<organism evidence="7 8">
    <name type="scientific">Candidatus Undinarchaeum marinum</name>
    <dbReference type="NCBI Taxonomy" id="2756141"/>
    <lineage>
        <taxon>Archaea</taxon>
        <taxon>Candidatus Undinarchaeota</taxon>
        <taxon>Candidatus Undinarchaeia</taxon>
        <taxon>Candidatus Undinarchaeales</taxon>
        <taxon>Candidatus Undinarchaeaceae</taxon>
        <taxon>Candidatus Undinarchaeum</taxon>
    </lineage>
</organism>
<dbReference type="PIRSF" id="PIRSF006060">
    <property type="entry name" value="AA_transporter"/>
    <property type="match status" value="1"/>
</dbReference>
<dbReference type="AlphaFoldDB" id="A0A832V238"/>
<feature type="transmembrane region" description="Helical" evidence="6">
    <location>
        <begin position="111"/>
        <end position="136"/>
    </location>
</feature>
<protein>
    <submittedName>
        <fullName evidence="7">Amino acid permease</fullName>
    </submittedName>
</protein>
<accession>A0A832V238</accession>
<gene>
    <name evidence="7" type="ORF">H1011_02240</name>
</gene>
<feature type="transmembrane region" description="Helical" evidence="6">
    <location>
        <begin position="148"/>
        <end position="168"/>
    </location>
</feature>
<dbReference type="Pfam" id="PF13520">
    <property type="entry name" value="AA_permease_2"/>
    <property type="match status" value="1"/>
</dbReference>
<keyword evidence="2" id="KW-1003">Cell membrane</keyword>
<evidence type="ECO:0000256" key="1">
    <source>
        <dbReference type="ARBA" id="ARBA00004651"/>
    </source>
</evidence>
<keyword evidence="5 6" id="KW-0472">Membrane</keyword>
<dbReference type="PRINTS" id="PR01411">
    <property type="entry name" value="CCMFBIOGNSIS"/>
</dbReference>
<feature type="transmembrane region" description="Helical" evidence="6">
    <location>
        <begin position="339"/>
        <end position="359"/>
    </location>
</feature>
<dbReference type="Gene3D" id="1.20.1740.10">
    <property type="entry name" value="Amino acid/polyamine transporter I"/>
    <property type="match status" value="1"/>
</dbReference>
<dbReference type="Proteomes" id="UP000604391">
    <property type="component" value="Unassembled WGS sequence"/>
</dbReference>
<proteinExistence type="predicted"/>
<comment type="caution">
    <text evidence="7">The sequence shown here is derived from an EMBL/GenBank/DDBJ whole genome shotgun (WGS) entry which is preliminary data.</text>
</comment>
<feature type="transmembrane region" description="Helical" evidence="6">
    <location>
        <begin position="12"/>
        <end position="34"/>
    </location>
</feature>
<feature type="transmembrane region" description="Helical" evidence="6">
    <location>
        <begin position="180"/>
        <end position="206"/>
    </location>
</feature>
<evidence type="ECO:0000256" key="3">
    <source>
        <dbReference type="ARBA" id="ARBA00022692"/>
    </source>
</evidence>
<dbReference type="InterPro" id="IPR003568">
    <property type="entry name" value="Cyt_c_biogenesis_CcmF"/>
</dbReference>
<dbReference type="InterPro" id="IPR050367">
    <property type="entry name" value="APC_superfamily"/>
</dbReference>
<evidence type="ECO:0000256" key="4">
    <source>
        <dbReference type="ARBA" id="ARBA00022989"/>
    </source>
</evidence>
<evidence type="ECO:0000256" key="2">
    <source>
        <dbReference type="ARBA" id="ARBA00022475"/>
    </source>
</evidence>
<feature type="transmembrane region" description="Helical" evidence="6">
    <location>
        <begin position="218"/>
        <end position="244"/>
    </location>
</feature>
<dbReference type="PANTHER" id="PTHR42770">
    <property type="entry name" value="AMINO ACID TRANSPORTER-RELATED"/>
    <property type="match status" value="1"/>
</dbReference>
<name>A0A832V238_9ARCH</name>
<dbReference type="EMBL" id="DVAD01000014">
    <property type="protein sequence ID" value="HIJ99621.1"/>
    <property type="molecule type" value="Genomic_DNA"/>
</dbReference>
<keyword evidence="4 6" id="KW-1133">Transmembrane helix</keyword>
<dbReference type="GO" id="GO:0017004">
    <property type="term" value="P:cytochrome complex assembly"/>
    <property type="evidence" value="ECO:0007669"/>
    <property type="project" value="InterPro"/>
</dbReference>
<comment type="subcellular location">
    <subcellularLocation>
        <location evidence="1">Cell membrane</location>
        <topology evidence="1">Multi-pass membrane protein</topology>
    </subcellularLocation>
</comment>
<feature type="transmembrane region" description="Helical" evidence="6">
    <location>
        <begin position="264"/>
        <end position="285"/>
    </location>
</feature>
<reference evidence="7 8" key="1">
    <citation type="journal article" name="Nat. Commun.">
        <title>Undinarchaeota illuminate DPANN phylogeny and the impact of gene transfer on archaeal evolution.</title>
        <authorList>
            <person name="Dombrowski N."/>
            <person name="Williams T.A."/>
            <person name="Sun J."/>
            <person name="Woodcroft B.J."/>
            <person name="Lee J.H."/>
            <person name="Minh B.Q."/>
            <person name="Rinke C."/>
            <person name="Spang A."/>
        </authorList>
    </citation>
    <scope>NUCLEOTIDE SEQUENCE [LARGE SCALE GENOMIC DNA]</scope>
    <source>
        <strain evidence="7">MAG_bin17</strain>
    </source>
</reference>
<evidence type="ECO:0000313" key="7">
    <source>
        <dbReference type="EMBL" id="HIJ99621.1"/>
    </source>
</evidence>
<evidence type="ECO:0000256" key="5">
    <source>
        <dbReference type="ARBA" id="ARBA00023136"/>
    </source>
</evidence>
<dbReference type="GO" id="GO:0015232">
    <property type="term" value="F:heme transmembrane transporter activity"/>
    <property type="evidence" value="ECO:0007669"/>
    <property type="project" value="InterPro"/>
</dbReference>
<evidence type="ECO:0000256" key="6">
    <source>
        <dbReference type="SAM" id="Phobius"/>
    </source>
</evidence>
<keyword evidence="8" id="KW-1185">Reference proteome</keyword>
<feature type="transmembrane region" description="Helical" evidence="6">
    <location>
        <begin position="314"/>
        <end position="333"/>
    </location>
</feature>
<feature type="transmembrane region" description="Helical" evidence="6">
    <location>
        <begin position="81"/>
        <end position="105"/>
    </location>
</feature>
<dbReference type="InterPro" id="IPR002293">
    <property type="entry name" value="AA/rel_permease1"/>
</dbReference>
<dbReference type="PANTHER" id="PTHR42770:SF7">
    <property type="entry name" value="MEMBRANE PROTEIN"/>
    <property type="match status" value="1"/>
</dbReference>
<sequence>MAKKKLDFVDLVFFGIGAIVGTGIFVIPSLAASLADAASFWVWLELGMLTIFMALCFAEFSSVYPNAGGLHQFVKETFGSFIGFMSGWIAWLISWFTIASLAVAFSYYISYFIPLGAVAIPLVAIGILVLTTVINLRGMHWGLTTQYILTSVSILVLWFFVTWGVYWIDVSNYVPTTQITMTSMFAAAVFVIEPFIGWETITFFASDAKNPTRDIPRAIIYSSVFVTILYSAVIFVTLGLLSSGQLSASLSPLADAANVFFNPWGGWIVGIGAIAILLGCINSWIVSTGRLPASLAHEGYFPKFLGKIDEKTGVPTRGLLSQLLFASIAVYFAGFEALIYVLVSLAMILYIILFTAIPFHRRLGKDIPFKLPLNPLVPAISIIVSVFVLLNVERIYLMIAIGLILSGTFVYFASLKLIKR</sequence>
<dbReference type="GO" id="GO:0005886">
    <property type="term" value="C:plasma membrane"/>
    <property type="evidence" value="ECO:0007669"/>
    <property type="project" value="UniProtKB-SubCell"/>
</dbReference>
<feature type="transmembrane region" description="Helical" evidence="6">
    <location>
        <begin position="371"/>
        <end position="390"/>
    </location>
</feature>
<feature type="transmembrane region" description="Helical" evidence="6">
    <location>
        <begin position="396"/>
        <end position="418"/>
    </location>
</feature>
<feature type="transmembrane region" description="Helical" evidence="6">
    <location>
        <begin position="40"/>
        <end position="60"/>
    </location>
</feature>
<keyword evidence="3 6" id="KW-0812">Transmembrane</keyword>
<evidence type="ECO:0000313" key="8">
    <source>
        <dbReference type="Proteomes" id="UP000604391"/>
    </source>
</evidence>